<dbReference type="PANTHER" id="PTHR37525">
    <property type="entry name" value="UPF0175 PROTEIN SSL1255"/>
    <property type="match status" value="1"/>
</dbReference>
<organism evidence="2 3">
    <name type="scientific">Cyanobacterium aponinum 0216</name>
    <dbReference type="NCBI Taxonomy" id="2676140"/>
    <lineage>
        <taxon>Bacteria</taxon>
        <taxon>Bacillati</taxon>
        <taxon>Cyanobacteriota</taxon>
        <taxon>Cyanophyceae</taxon>
        <taxon>Oscillatoriophycideae</taxon>
        <taxon>Chroococcales</taxon>
        <taxon>Geminocystaceae</taxon>
        <taxon>Cyanobacterium</taxon>
    </lineage>
</organism>
<proteinExistence type="inferred from homology"/>
<evidence type="ECO:0000313" key="2">
    <source>
        <dbReference type="EMBL" id="MTF40309.1"/>
    </source>
</evidence>
<comment type="similarity">
    <text evidence="1">Belongs to the UPF0175 family.</text>
</comment>
<name>A0A844GZU5_9CHRO</name>
<dbReference type="EMBL" id="WMIA01000025">
    <property type="protein sequence ID" value="MTF40309.1"/>
    <property type="molecule type" value="Genomic_DNA"/>
</dbReference>
<dbReference type="AlphaFoldDB" id="A0A844GZU5"/>
<protein>
    <submittedName>
        <fullName evidence="2">UPF0175 family protein</fullName>
    </submittedName>
</protein>
<dbReference type="Pfam" id="PF03683">
    <property type="entry name" value="UPF0175"/>
    <property type="match status" value="1"/>
</dbReference>
<dbReference type="PANTHER" id="PTHR37525:SF1">
    <property type="entry name" value="UPF0175 PROTEIN SSL1255"/>
    <property type="match status" value="1"/>
</dbReference>
<gene>
    <name evidence="2" type="ORF">GGC33_15425</name>
</gene>
<dbReference type="Proteomes" id="UP000437131">
    <property type="component" value="Unassembled WGS sequence"/>
</dbReference>
<comment type="caution">
    <text evidence="2">The sequence shown here is derived from an EMBL/GenBank/DDBJ whole genome shotgun (WGS) entry which is preliminary data.</text>
</comment>
<dbReference type="InterPro" id="IPR005368">
    <property type="entry name" value="UPF0175"/>
</dbReference>
<accession>A0A844GZU5</accession>
<dbReference type="InterPro" id="IPR052264">
    <property type="entry name" value="UPF0175_domain"/>
</dbReference>
<evidence type="ECO:0000256" key="1">
    <source>
        <dbReference type="ARBA" id="ARBA00005651"/>
    </source>
</evidence>
<sequence>MVEVVLNMSEEVLSVKGKSPQEFGQEMRLAAAIFWYQQGEISQEKAAQVAGLNQRDFLAMLSQRKIDVFKVDFADEEYKKQVFFERVRSHGVNLPPDYRVDRDELY</sequence>
<reference evidence="2 3" key="1">
    <citation type="submission" date="2019-11" db="EMBL/GenBank/DDBJ databases">
        <title>Isolation of a new High Light Tolerant Cyanobacteria.</title>
        <authorList>
            <person name="Dobson Z."/>
            <person name="Vaughn N."/>
            <person name="Vaughn M."/>
            <person name="Fromme P."/>
            <person name="Mazor Y."/>
        </authorList>
    </citation>
    <scope>NUCLEOTIDE SEQUENCE [LARGE SCALE GENOMIC DNA]</scope>
    <source>
        <strain evidence="2 3">0216</strain>
    </source>
</reference>
<evidence type="ECO:0000313" key="3">
    <source>
        <dbReference type="Proteomes" id="UP000437131"/>
    </source>
</evidence>